<dbReference type="EMBL" id="AMZH03002997">
    <property type="protein sequence ID" value="RRT73753.1"/>
    <property type="molecule type" value="Genomic_DNA"/>
</dbReference>
<comment type="caution">
    <text evidence="1">The sequence shown here is derived from an EMBL/GenBank/DDBJ whole genome shotgun (WGS) entry which is preliminary data.</text>
</comment>
<dbReference type="Proteomes" id="UP000287651">
    <property type="component" value="Unassembled WGS sequence"/>
</dbReference>
<evidence type="ECO:0000313" key="1">
    <source>
        <dbReference type="EMBL" id="RRT73753.1"/>
    </source>
</evidence>
<accession>A0A427AC05</accession>
<proteinExistence type="predicted"/>
<organism evidence="1 2">
    <name type="scientific">Ensete ventricosum</name>
    <name type="common">Abyssinian banana</name>
    <name type="synonym">Musa ensete</name>
    <dbReference type="NCBI Taxonomy" id="4639"/>
    <lineage>
        <taxon>Eukaryota</taxon>
        <taxon>Viridiplantae</taxon>
        <taxon>Streptophyta</taxon>
        <taxon>Embryophyta</taxon>
        <taxon>Tracheophyta</taxon>
        <taxon>Spermatophyta</taxon>
        <taxon>Magnoliopsida</taxon>
        <taxon>Liliopsida</taxon>
        <taxon>Zingiberales</taxon>
        <taxon>Musaceae</taxon>
        <taxon>Ensete</taxon>
    </lineage>
</organism>
<name>A0A427AC05_ENSVE</name>
<feature type="non-terminal residue" evidence="1">
    <location>
        <position position="1"/>
    </location>
</feature>
<reference evidence="1 2" key="1">
    <citation type="journal article" date="2014" name="Agronomy (Basel)">
        <title>A Draft Genome Sequence for Ensete ventricosum, the Drought-Tolerant Tree Against Hunger.</title>
        <authorList>
            <person name="Harrison J."/>
            <person name="Moore K.A."/>
            <person name="Paszkiewicz K."/>
            <person name="Jones T."/>
            <person name="Grant M."/>
            <person name="Ambacheew D."/>
            <person name="Muzemil S."/>
            <person name="Studholme D.J."/>
        </authorList>
    </citation>
    <scope>NUCLEOTIDE SEQUENCE [LARGE SCALE GENOMIC DNA]</scope>
</reference>
<protein>
    <submittedName>
        <fullName evidence="1">Uncharacterized protein</fullName>
    </submittedName>
</protein>
<dbReference type="AlphaFoldDB" id="A0A427AC05"/>
<evidence type="ECO:0000313" key="2">
    <source>
        <dbReference type="Proteomes" id="UP000287651"/>
    </source>
</evidence>
<gene>
    <name evidence="1" type="ORF">B296_00007496</name>
</gene>
<sequence>PSLLRLGFDHASPTLIDPPRIRSPPPRFPSPPAPILCIARTRACVMDGHSGSFISRVDFLARLVWVLVLDWE</sequence>